<organism evidence="1 2">
    <name type="scientific">uncultured phage cr107_1</name>
    <dbReference type="NCBI Taxonomy" id="2772061"/>
    <lineage>
        <taxon>Viruses</taxon>
        <taxon>Duplodnaviria</taxon>
        <taxon>Heunggongvirae</taxon>
        <taxon>Uroviricota</taxon>
        <taxon>Caudoviricetes</taxon>
        <taxon>Crassvirales</taxon>
        <taxon>Intestiviridae</taxon>
        <taxon>Churivirinae</taxon>
        <taxon>Jahgtovirus</taxon>
        <taxon>Jahgtovirus intestinihominis</taxon>
    </lineage>
</organism>
<dbReference type="KEGG" id="vg:65128666"/>
<evidence type="ECO:0000313" key="2">
    <source>
        <dbReference type="Proteomes" id="UP000593899"/>
    </source>
</evidence>
<dbReference type="EMBL" id="MT774377">
    <property type="protein sequence ID" value="QOR58210.1"/>
    <property type="molecule type" value="Genomic_DNA"/>
</dbReference>
<dbReference type="RefSeq" id="YP_010110368.1">
    <property type="nucleotide sequence ID" value="NC_055870.1"/>
</dbReference>
<dbReference type="Proteomes" id="UP000593899">
    <property type="component" value="Segment"/>
</dbReference>
<sequence>MKVNAIDRYDIRNMYTHFIETSEEEYDLVSHNIVRYKSLLYRIKYSIEQNRNAVEAIFDICVYNYWEWNTDELDTNQKMEKAIDEKYVKFTDVKQLRYGNLYRNLKQYFRVLRKIKDCEIRQDVLKKRKLITREQYKKYCYLFFGEIGRQVLRGKIYKFEKKIGCLIIERVKRTESHVTADGKVIKHRKRINFVETRRNKEELIIKGLTPYNKKKHLEAIAKGEEYDGVKYISYNNSDWSCRVIMIDGAVKNRTVFKFCGINNHMNVTNAELLAKCHSVEDIINLDTDINNRVSLISKFDPSYTQKYIRNNEQKPIFNRNYYRKT</sequence>
<keyword evidence="2" id="KW-1185">Reference proteome</keyword>
<name>A0A7M1RYW7_9CAUD</name>
<accession>A0A7M1RYW7</accession>
<protein>
    <submittedName>
        <fullName evidence="1">Uncharacterized protein</fullName>
    </submittedName>
</protein>
<evidence type="ECO:0000313" key="1">
    <source>
        <dbReference type="EMBL" id="QOR58210.1"/>
    </source>
</evidence>
<reference evidence="1 2" key="1">
    <citation type="submission" date="2020-07" db="EMBL/GenBank/DDBJ databases">
        <title>Taxonomic proposal: Crassvirales, a new order of highly abundant and diverse bacterial viruses.</title>
        <authorList>
            <person name="Shkoporov A.N."/>
            <person name="Stockdale S.R."/>
            <person name="Guerin E."/>
            <person name="Ross R.P."/>
            <person name="Hill C."/>
        </authorList>
    </citation>
    <scope>NUCLEOTIDE SEQUENCE [LARGE SCALE GENOMIC DNA]</scope>
</reference>
<dbReference type="GeneID" id="65128666"/>
<proteinExistence type="predicted"/>